<dbReference type="PROSITE" id="PS50089">
    <property type="entry name" value="ZF_RING_2"/>
    <property type="match status" value="1"/>
</dbReference>
<accession>A0A7R9QHF7</accession>
<dbReference type="SUPFAM" id="SSF49599">
    <property type="entry name" value="TRAF domain-like"/>
    <property type="match status" value="1"/>
</dbReference>
<keyword evidence="1 3" id="KW-0863">Zinc-finger</keyword>
<sequence length="246" mass="28426">VLTSMSGYNIDRFVDLSESERDELTCSICQDILCCPRVAPCCLQMYCEQCINEWLHTNNTCPHDRKPLTNIELNRPPRALVNLLLNLKITCDNKANGCDEVVKLEDLAHHTLNCKFNITKCKVCLCTMDTDHNCVNTLLQLNKTARTEIMDLKQELYKIKQLTSTSDANEFYTFDYKSLKERLRTGKMRRDLEILKSDVKESMLSHVNTFVFNSIVETDNLYDMTGLLQKRMMKKLVNKAGTYICK</sequence>
<evidence type="ECO:0000259" key="4">
    <source>
        <dbReference type="PROSITE" id="PS50089"/>
    </source>
</evidence>
<proteinExistence type="predicted"/>
<dbReference type="EMBL" id="OC917081">
    <property type="protein sequence ID" value="CAD7646086.1"/>
    <property type="molecule type" value="Genomic_DNA"/>
</dbReference>
<dbReference type="InterPro" id="IPR013083">
    <property type="entry name" value="Znf_RING/FYVE/PHD"/>
</dbReference>
<evidence type="ECO:0000256" key="2">
    <source>
        <dbReference type="ARBA" id="ARBA00022833"/>
    </source>
</evidence>
<dbReference type="EMBL" id="CAJPVJ010002256">
    <property type="protein sequence ID" value="CAG2166018.1"/>
    <property type="molecule type" value="Genomic_DNA"/>
</dbReference>
<dbReference type="OrthoDB" id="6477069at2759"/>
<gene>
    <name evidence="5" type="ORF">ONB1V03_LOCUS5549</name>
</gene>
<evidence type="ECO:0000256" key="1">
    <source>
        <dbReference type="ARBA" id="ARBA00022771"/>
    </source>
</evidence>
<dbReference type="Pfam" id="PF04564">
    <property type="entry name" value="U-box"/>
    <property type="match status" value="1"/>
</dbReference>
<dbReference type="SUPFAM" id="SSF57850">
    <property type="entry name" value="RING/U-box"/>
    <property type="match status" value="1"/>
</dbReference>
<keyword evidence="6" id="KW-1185">Reference proteome</keyword>
<dbReference type="GO" id="GO:0008270">
    <property type="term" value="F:zinc ion binding"/>
    <property type="evidence" value="ECO:0007669"/>
    <property type="project" value="UniProtKB-KW"/>
</dbReference>
<dbReference type="GO" id="GO:0016567">
    <property type="term" value="P:protein ubiquitination"/>
    <property type="evidence" value="ECO:0007669"/>
    <property type="project" value="InterPro"/>
</dbReference>
<keyword evidence="1 3" id="KW-0479">Metal-binding</keyword>
<reference evidence="5" key="1">
    <citation type="submission" date="2020-11" db="EMBL/GenBank/DDBJ databases">
        <authorList>
            <person name="Tran Van P."/>
        </authorList>
    </citation>
    <scope>NUCLEOTIDE SEQUENCE</scope>
</reference>
<dbReference type="GO" id="GO:0043122">
    <property type="term" value="P:regulation of canonical NF-kappaB signal transduction"/>
    <property type="evidence" value="ECO:0007669"/>
    <property type="project" value="TreeGrafter"/>
</dbReference>
<feature type="domain" description="RING-type" evidence="4">
    <location>
        <begin position="26"/>
        <end position="65"/>
    </location>
</feature>
<dbReference type="Proteomes" id="UP000728032">
    <property type="component" value="Unassembled WGS sequence"/>
</dbReference>
<dbReference type="AlphaFoldDB" id="A0A7R9QHF7"/>
<name>A0A7R9QHF7_9ACAR</name>
<dbReference type="InterPro" id="IPR003613">
    <property type="entry name" value="Ubox_domain"/>
</dbReference>
<evidence type="ECO:0000313" key="5">
    <source>
        <dbReference type="EMBL" id="CAD7646086.1"/>
    </source>
</evidence>
<dbReference type="Gene3D" id="3.30.40.10">
    <property type="entry name" value="Zinc/RING finger domain, C3HC4 (zinc finger)"/>
    <property type="match status" value="2"/>
</dbReference>
<evidence type="ECO:0000256" key="3">
    <source>
        <dbReference type="PROSITE-ProRule" id="PRU00175"/>
    </source>
</evidence>
<evidence type="ECO:0000313" key="6">
    <source>
        <dbReference type="Proteomes" id="UP000728032"/>
    </source>
</evidence>
<feature type="non-terminal residue" evidence="5">
    <location>
        <position position="1"/>
    </location>
</feature>
<dbReference type="PANTHER" id="PTHR10131">
    <property type="entry name" value="TNF RECEPTOR ASSOCIATED FACTOR"/>
    <property type="match status" value="1"/>
</dbReference>
<organism evidence="5">
    <name type="scientific">Oppiella nova</name>
    <dbReference type="NCBI Taxonomy" id="334625"/>
    <lineage>
        <taxon>Eukaryota</taxon>
        <taxon>Metazoa</taxon>
        <taxon>Ecdysozoa</taxon>
        <taxon>Arthropoda</taxon>
        <taxon>Chelicerata</taxon>
        <taxon>Arachnida</taxon>
        <taxon>Acari</taxon>
        <taxon>Acariformes</taxon>
        <taxon>Sarcoptiformes</taxon>
        <taxon>Oribatida</taxon>
        <taxon>Brachypylina</taxon>
        <taxon>Oppioidea</taxon>
        <taxon>Oppiidae</taxon>
        <taxon>Oppiella</taxon>
    </lineage>
</organism>
<dbReference type="GO" id="GO:0004842">
    <property type="term" value="F:ubiquitin-protein transferase activity"/>
    <property type="evidence" value="ECO:0007669"/>
    <property type="project" value="InterPro"/>
</dbReference>
<protein>
    <recommendedName>
        <fullName evidence="4">RING-type domain-containing protein</fullName>
    </recommendedName>
</protein>
<dbReference type="PANTHER" id="PTHR10131:SF157">
    <property type="entry name" value="RECEPTOR-ASSOCIATED FACTOR, PUTATIVE-RELATED"/>
    <property type="match status" value="1"/>
</dbReference>
<dbReference type="InterPro" id="IPR001841">
    <property type="entry name" value="Znf_RING"/>
</dbReference>
<keyword evidence="2" id="KW-0862">Zinc</keyword>